<evidence type="ECO:0000313" key="3">
    <source>
        <dbReference type="Proteomes" id="UP000431533"/>
    </source>
</evidence>
<dbReference type="Pfam" id="PF01636">
    <property type="entry name" value="APH"/>
    <property type="match status" value="1"/>
</dbReference>
<dbReference type="OrthoDB" id="4177236at2759"/>
<dbReference type="Proteomes" id="UP000431533">
    <property type="component" value="Unassembled WGS sequence"/>
</dbReference>
<dbReference type="AlphaFoldDB" id="A0A8H8TZF1"/>
<dbReference type="PANTHER" id="PTHR21310:SF48">
    <property type="entry name" value="AMINOGLYCOSIDE PHOSPHOTRANSFERASE DOMAIN-CONTAINING PROTEIN"/>
    <property type="match status" value="1"/>
</dbReference>
<evidence type="ECO:0000259" key="1">
    <source>
        <dbReference type="Pfam" id="PF01636"/>
    </source>
</evidence>
<dbReference type="RefSeq" id="XP_031005093.1">
    <property type="nucleotide sequence ID" value="XM_031150410.1"/>
</dbReference>
<dbReference type="PANTHER" id="PTHR21310">
    <property type="entry name" value="AMINOGLYCOSIDE PHOSPHOTRANSFERASE-RELATED-RELATED"/>
    <property type="match status" value="1"/>
</dbReference>
<reference evidence="2 3" key="1">
    <citation type="submission" date="2018-05" db="EMBL/GenBank/DDBJ databases">
        <title>Genome sequencing and assembly of the regulated plant pathogen Lachnellula willkommii and related sister species for the development of diagnostic species identification markers.</title>
        <authorList>
            <person name="Giroux E."/>
            <person name="Bilodeau G."/>
        </authorList>
    </citation>
    <scope>NUCLEOTIDE SEQUENCE [LARGE SCALE GENOMIC DNA]</scope>
    <source>
        <strain evidence="2 3">CBS 185.66</strain>
    </source>
</reference>
<dbReference type="InterPro" id="IPR002575">
    <property type="entry name" value="Aminoglycoside_PTrfase"/>
</dbReference>
<gene>
    <name evidence="2" type="ORF">LHYA1_G005465</name>
</gene>
<name>A0A8H8TZF1_9HELO</name>
<dbReference type="InterPro" id="IPR051678">
    <property type="entry name" value="AGP_Transferase"/>
</dbReference>
<comment type="caution">
    <text evidence="2">The sequence shown here is derived from an EMBL/GenBank/DDBJ whole genome shotgun (WGS) entry which is preliminary data.</text>
</comment>
<proteinExistence type="predicted"/>
<organism evidence="2 3">
    <name type="scientific">Lachnellula hyalina</name>
    <dbReference type="NCBI Taxonomy" id="1316788"/>
    <lineage>
        <taxon>Eukaryota</taxon>
        <taxon>Fungi</taxon>
        <taxon>Dikarya</taxon>
        <taxon>Ascomycota</taxon>
        <taxon>Pezizomycotina</taxon>
        <taxon>Leotiomycetes</taxon>
        <taxon>Helotiales</taxon>
        <taxon>Lachnaceae</taxon>
        <taxon>Lachnellula</taxon>
    </lineage>
</organism>
<keyword evidence="3" id="KW-1185">Reference proteome</keyword>
<sequence>MSATLLPSYCCYGFFGAVDGTHLSHHLFYWPKYPVHVSGPFSNESDLIKGFAAKSRLNAEDNDRISYLANFYEEQLMVSLAVEGRAPVFTHCDLQRKNILVEEVQGTAKDEKDFRISLVDWESAGWYPVYWEYFVAFISLKWDDDWCSKFAQAVDAWPAEAGMMKIVYQDLWL</sequence>
<evidence type="ECO:0000313" key="2">
    <source>
        <dbReference type="EMBL" id="TVY26305.1"/>
    </source>
</evidence>
<dbReference type="Gene3D" id="3.90.1200.10">
    <property type="match status" value="1"/>
</dbReference>
<protein>
    <recommendedName>
        <fullName evidence="1">Aminoglycoside phosphotransferase domain-containing protein</fullName>
    </recommendedName>
</protein>
<dbReference type="GeneID" id="41985663"/>
<dbReference type="InterPro" id="IPR011009">
    <property type="entry name" value="Kinase-like_dom_sf"/>
</dbReference>
<dbReference type="SUPFAM" id="SSF56112">
    <property type="entry name" value="Protein kinase-like (PK-like)"/>
    <property type="match status" value="1"/>
</dbReference>
<dbReference type="EMBL" id="QGMH01000072">
    <property type="protein sequence ID" value="TVY26305.1"/>
    <property type="molecule type" value="Genomic_DNA"/>
</dbReference>
<accession>A0A8H8TZF1</accession>
<feature type="domain" description="Aminoglycoside phosphotransferase" evidence="1">
    <location>
        <begin position="65"/>
        <end position="156"/>
    </location>
</feature>